<evidence type="ECO:0000256" key="1">
    <source>
        <dbReference type="ARBA" id="ARBA00022801"/>
    </source>
</evidence>
<dbReference type="Gene3D" id="2.120.10.30">
    <property type="entry name" value="TolB, C-terminal domain"/>
    <property type="match status" value="1"/>
</dbReference>
<keyword evidence="4" id="KW-0732">Signal</keyword>
<reference evidence="6 7" key="1">
    <citation type="submission" date="2014-04" db="EMBL/GenBank/DDBJ databases">
        <title>A comprehensive comparison of genomes of Erythrobacter spp. strains.</title>
        <authorList>
            <person name="Zheng Q."/>
        </authorList>
    </citation>
    <scope>NUCLEOTIDE SEQUENCE [LARGE SCALE GENOMIC DNA]</scope>
    <source>
        <strain evidence="6 7">DSM 6997</strain>
    </source>
</reference>
<comment type="cofactor">
    <cofactor evidence="3">
        <name>Zn(2+)</name>
        <dbReference type="ChEBI" id="CHEBI:29105"/>
    </cofactor>
    <text evidence="3">Binds 1 divalent metal cation per subunit.</text>
</comment>
<dbReference type="InterPro" id="IPR013658">
    <property type="entry name" value="SGL"/>
</dbReference>
<evidence type="ECO:0000256" key="3">
    <source>
        <dbReference type="PIRSR" id="PIRSR605511-2"/>
    </source>
</evidence>
<dbReference type="GO" id="GO:0046872">
    <property type="term" value="F:metal ion binding"/>
    <property type="evidence" value="ECO:0007669"/>
    <property type="project" value="UniProtKB-KW"/>
</dbReference>
<evidence type="ECO:0000259" key="5">
    <source>
        <dbReference type="Pfam" id="PF08450"/>
    </source>
</evidence>
<dbReference type="EMBL" id="JMIW01000004">
    <property type="protein sequence ID" value="KEO89867.1"/>
    <property type="molecule type" value="Genomic_DNA"/>
</dbReference>
<dbReference type="AlphaFoldDB" id="A0A074MW81"/>
<evidence type="ECO:0000313" key="7">
    <source>
        <dbReference type="Proteomes" id="UP000027647"/>
    </source>
</evidence>
<feature type="active site" description="Proton donor/acceptor" evidence="2">
    <location>
        <position position="280"/>
    </location>
</feature>
<keyword evidence="3" id="KW-0479">Metal-binding</keyword>
<comment type="caution">
    <text evidence="6">The sequence shown here is derived from an EMBL/GenBank/DDBJ whole genome shotgun (WGS) entry which is preliminary data.</text>
</comment>
<feature type="binding site" evidence="3">
    <location>
        <position position="280"/>
    </location>
    <ligand>
        <name>a divalent metal cation</name>
        <dbReference type="ChEBI" id="CHEBI:60240"/>
    </ligand>
</feature>
<keyword evidence="7" id="KW-1185">Reference proteome</keyword>
<evidence type="ECO:0000256" key="2">
    <source>
        <dbReference type="PIRSR" id="PIRSR605511-1"/>
    </source>
</evidence>
<dbReference type="Proteomes" id="UP000027647">
    <property type="component" value="Unassembled WGS sequence"/>
</dbReference>
<dbReference type="GO" id="GO:0016787">
    <property type="term" value="F:hydrolase activity"/>
    <property type="evidence" value="ECO:0007669"/>
    <property type="project" value="UniProtKB-KW"/>
</dbReference>
<dbReference type="SUPFAM" id="SSF63829">
    <property type="entry name" value="Calcium-dependent phosphotriesterase"/>
    <property type="match status" value="1"/>
</dbReference>
<accession>A0A074MW81</accession>
<dbReference type="PANTHER" id="PTHR47572">
    <property type="entry name" value="LIPOPROTEIN-RELATED"/>
    <property type="match status" value="1"/>
</dbReference>
<dbReference type="Pfam" id="PF08450">
    <property type="entry name" value="SGL"/>
    <property type="match status" value="1"/>
</dbReference>
<dbReference type="eggNOG" id="COG3386">
    <property type="taxonomic scope" value="Bacteria"/>
</dbReference>
<keyword evidence="1" id="KW-0378">Hydrolase</keyword>
<feature type="domain" description="SMP-30/Gluconolactonase/LRE-like region" evidence="5">
    <location>
        <begin position="63"/>
        <end position="333"/>
    </location>
</feature>
<evidence type="ECO:0000313" key="6">
    <source>
        <dbReference type="EMBL" id="KEO89867.1"/>
    </source>
</evidence>
<feature type="chain" id="PRO_5001699487" description="SMP-30/Gluconolactonase/LRE-like region domain-containing protein" evidence="4">
    <location>
        <begin position="28"/>
        <end position="350"/>
    </location>
</feature>
<dbReference type="InterPro" id="IPR051262">
    <property type="entry name" value="SMP-30/CGR1_Lactonase"/>
</dbReference>
<dbReference type="InterPro" id="IPR006311">
    <property type="entry name" value="TAT_signal"/>
</dbReference>
<dbReference type="PROSITE" id="PS51257">
    <property type="entry name" value="PROKAR_LIPOPROTEIN"/>
    <property type="match status" value="1"/>
</dbReference>
<dbReference type="InterPro" id="IPR011042">
    <property type="entry name" value="6-blade_b-propeller_TolB-like"/>
</dbReference>
<feature type="signal peptide" evidence="4">
    <location>
        <begin position="1"/>
        <end position="27"/>
    </location>
</feature>
<dbReference type="STRING" id="1044.EH31_11990"/>
<sequence>MMLSRRNLMSVSAIAGLTACAPRSLTAAEASSADIGFEVFDLAFETIIDIASPARLLSTGHWWSEGPAWDAERQTLYFTDVPRNRAYSWSKAEGEAVFLSPSGVEPDLAEGMREAGANGLLVARHGELLICNHGKRAVEARDFASGERRVLTSEFQGKRFNSPNDLIEAADGTIYFTDPPYGLEGLNASPAKEMSVNGVYRLGVDASVTRLVDDMTFPNGIALSPDGRWLYVSQSDPAAPMIRRFKLGEDGSLVARKTVGEDVTWFDAKPYMHEVGGLPDGMAVTRGGYVMLAGPGGVLVITPDGACLGRIFTGRASANCAFGEDGRTLFITAGDRLVAVRTKVQGLGRF</sequence>
<dbReference type="PRINTS" id="PR01790">
    <property type="entry name" value="SMP30FAMILY"/>
</dbReference>
<gene>
    <name evidence="6" type="ORF">EH31_11990</name>
</gene>
<organism evidence="6 7">
    <name type="scientific">Erythrobacter longus</name>
    <dbReference type="NCBI Taxonomy" id="1044"/>
    <lineage>
        <taxon>Bacteria</taxon>
        <taxon>Pseudomonadati</taxon>
        <taxon>Pseudomonadota</taxon>
        <taxon>Alphaproteobacteria</taxon>
        <taxon>Sphingomonadales</taxon>
        <taxon>Erythrobacteraceae</taxon>
        <taxon>Erythrobacter/Porphyrobacter group</taxon>
        <taxon>Erythrobacter</taxon>
    </lineage>
</organism>
<dbReference type="PROSITE" id="PS51318">
    <property type="entry name" value="TAT"/>
    <property type="match status" value="1"/>
</dbReference>
<protein>
    <recommendedName>
        <fullName evidence="5">SMP-30/Gluconolactonase/LRE-like region domain-containing protein</fullName>
    </recommendedName>
</protein>
<name>A0A074MW81_ERYLO</name>
<dbReference type="InterPro" id="IPR005511">
    <property type="entry name" value="SMP-30"/>
</dbReference>
<dbReference type="PANTHER" id="PTHR47572:SF4">
    <property type="entry name" value="LACTONASE DRP35"/>
    <property type="match status" value="1"/>
</dbReference>
<feature type="binding site" evidence="3">
    <location>
        <position position="219"/>
    </location>
    <ligand>
        <name>a divalent metal cation</name>
        <dbReference type="ChEBI" id="CHEBI:60240"/>
    </ligand>
</feature>
<keyword evidence="3" id="KW-0862">Zinc</keyword>
<evidence type="ECO:0000256" key="4">
    <source>
        <dbReference type="SAM" id="SignalP"/>
    </source>
</evidence>
<feature type="binding site" evidence="3">
    <location>
        <position position="164"/>
    </location>
    <ligand>
        <name>substrate</name>
    </ligand>
</feature>
<proteinExistence type="predicted"/>
<feature type="binding site" evidence="3">
    <location>
        <position position="65"/>
    </location>
    <ligand>
        <name>a divalent metal cation</name>
        <dbReference type="ChEBI" id="CHEBI:60240"/>
    </ligand>
</feature>